<feature type="domain" description="Type VII secretion system protein EssD-like" evidence="1">
    <location>
        <begin position="53"/>
        <end position="172"/>
    </location>
</feature>
<keyword evidence="3" id="KW-1185">Reference proteome</keyword>
<evidence type="ECO:0000259" key="1">
    <source>
        <dbReference type="Pfam" id="PF13930"/>
    </source>
</evidence>
<dbReference type="Pfam" id="PF13930">
    <property type="entry name" value="Endonuclea_NS_2"/>
    <property type="match status" value="1"/>
</dbReference>
<protein>
    <recommendedName>
        <fullName evidence="1">Type VII secretion system protein EssD-like domain-containing protein</fullName>
    </recommendedName>
</protein>
<dbReference type="Proteomes" id="UP000708208">
    <property type="component" value="Unassembled WGS sequence"/>
</dbReference>
<proteinExistence type="predicted"/>
<sequence length="202" mass="23184">MKISDVLHNCPGNNFHYHTLTAEERRAQQTSVTNYAYCSYPGLNDGNGKICNRTEIINAEIRNVVNRNGRNFGPAHTTYMNNCLQPMGGDERGHLIAATLGGTNQLYNLIPQHRAVNANRGVAGDPQNYWFNNERAVNNFLRAGRDNRIDLEVRLQYAGPNDRRPDRINVRVRAFRGNERVRTWNGVQWDEYFQIPNRGRRA</sequence>
<name>A0A8J2LGU9_9HEXA</name>
<gene>
    <name evidence="2" type="ORF">AFUS01_LOCUS45293</name>
</gene>
<reference evidence="2" key="1">
    <citation type="submission" date="2021-06" db="EMBL/GenBank/DDBJ databases">
        <authorList>
            <person name="Hodson N. C."/>
            <person name="Mongue J. A."/>
            <person name="Jaron S. K."/>
        </authorList>
    </citation>
    <scope>NUCLEOTIDE SEQUENCE</scope>
</reference>
<dbReference type="InterPro" id="IPR044927">
    <property type="entry name" value="Endonuclea_NS_2"/>
</dbReference>
<organism evidence="2 3">
    <name type="scientific">Allacma fusca</name>
    <dbReference type="NCBI Taxonomy" id="39272"/>
    <lineage>
        <taxon>Eukaryota</taxon>
        <taxon>Metazoa</taxon>
        <taxon>Ecdysozoa</taxon>
        <taxon>Arthropoda</taxon>
        <taxon>Hexapoda</taxon>
        <taxon>Collembola</taxon>
        <taxon>Symphypleona</taxon>
        <taxon>Sminthuridae</taxon>
        <taxon>Allacma</taxon>
    </lineage>
</organism>
<comment type="caution">
    <text evidence="2">The sequence shown here is derived from an EMBL/GenBank/DDBJ whole genome shotgun (WGS) entry which is preliminary data.</text>
</comment>
<evidence type="ECO:0000313" key="2">
    <source>
        <dbReference type="EMBL" id="CAG7835997.1"/>
    </source>
</evidence>
<evidence type="ECO:0000313" key="3">
    <source>
        <dbReference type="Proteomes" id="UP000708208"/>
    </source>
</evidence>
<dbReference type="OrthoDB" id="6585151at2759"/>
<accession>A0A8J2LGU9</accession>
<dbReference type="EMBL" id="CAJVCH010570837">
    <property type="protein sequence ID" value="CAG7835997.1"/>
    <property type="molecule type" value="Genomic_DNA"/>
</dbReference>
<dbReference type="AlphaFoldDB" id="A0A8J2LGU9"/>